<feature type="repeat" description="WD" evidence="3">
    <location>
        <begin position="369"/>
        <end position="401"/>
    </location>
</feature>
<gene>
    <name evidence="4" type="ORF">BD310DRAFT_920532</name>
</gene>
<dbReference type="SMART" id="SM00320">
    <property type="entry name" value="WD40"/>
    <property type="match status" value="8"/>
</dbReference>
<dbReference type="PROSITE" id="PS00678">
    <property type="entry name" value="WD_REPEATS_1"/>
    <property type="match status" value="1"/>
</dbReference>
<dbReference type="PANTHER" id="PTHR19879">
    <property type="entry name" value="TRANSCRIPTION INITIATION FACTOR TFIID"/>
    <property type="match status" value="1"/>
</dbReference>
<dbReference type="Pfam" id="PF00400">
    <property type="entry name" value="WD40"/>
    <property type="match status" value="7"/>
</dbReference>
<evidence type="ECO:0000256" key="3">
    <source>
        <dbReference type="PROSITE-ProRule" id="PRU00221"/>
    </source>
</evidence>
<feature type="repeat" description="WD" evidence="3">
    <location>
        <begin position="496"/>
        <end position="529"/>
    </location>
</feature>
<proteinExistence type="predicted"/>
<dbReference type="InterPro" id="IPR019775">
    <property type="entry name" value="WD40_repeat_CS"/>
</dbReference>
<feature type="repeat" description="WD" evidence="3">
    <location>
        <begin position="581"/>
        <end position="622"/>
    </location>
</feature>
<feature type="repeat" description="WD" evidence="3">
    <location>
        <begin position="410"/>
        <end position="435"/>
    </location>
</feature>
<evidence type="ECO:0000256" key="1">
    <source>
        <dbReference type="ARBA" id="ARBA00022574"/>
    </source>
</evidence>
<dbReference type="PANTHER" id="PTHR19879:SF9">
    <property type="entry name" value="TRANSCRIPTION INITIATION FACTOR TFIID SUBUNIT 5"/>
    <property type="match status" value="1"/>
</dbReference>
<dbReference type="PROSITE" id="PS50082">
    <property type="entry name" value="WD_REPEATS_2"/>
    <property type="match status" value="7"/>
</dbReference>
<feature type="repeat" description="WD" evidence="3">
    <location>
        <begin position="623"/>
        <end position="664"/>
    </location>
</feature>
<dbReference type="InterPro" id="IPR001680">
    <property type="entry name" value="WD40_rpt"/>
</dbReference>
<dbReference type="EMBL" id="ML145097">
    <property type="protein sequence ID" value="TBU61692.1"/>
    <property type="molecule type" value="Genomic_DNA"/>
</dbReference>
<evidence type="ECO:0000256" key="2">
    <source>
        <dbReference type="ARBA" id="ARBA00022737"/>
    </source>
</evidence>
<dbReference type="CDD" id="cd00200">
    <property type="entry name" value="WD40"/>
    <property type="match status" value="1"/>
</dbReference>
<dbReference type="InterPro" id="IPR015943">
    <property type="entry name" value="WD40/YVTN_repeat-like_dom_sf"/>
</dbReference>
<dbReference type="InterPro" id="IPR020472">
    <property type="entry name" value="WD40_PAC1"/>
</dbReference>
<name>A0A4Q9Q373_9APHY</name>
<accession>A0A4Q9Q373</accession>
<dbReference type="STRING" id="114155.A0A4Q9Q373"/>
<dbReference type="InterPro" id="IPR001632">
    <property type="entry name" value="WD40_G-protein_beta-like"/>
</dbReference>
<protein>
    <submittedName>
        <fullName evidence="4">WD40-repeat-containing domain protein</fullName>
    </submittedName>
</protein>
<dbReference type="SUPFAM" id="SSF50978">
    <property type="entry name" value="WD40 repeat-like"/>
    <property type="match status" value="1"/>
</dbReference>
<keyword evidence="2" id="KW-0677">Repeat</keyword>
<dbReference type="PRINTS" id="PR00320">
    <property type="entry name" value="GPROTEINBRPT"/>
</dbReference>
<dbReference type="PROSITE" id="PS50294">
    <property type="entry name" value="WD_REPEATS_REGION"/>
    <property type="match status" value="5"/>
</dbReference>
<dbReference type="Proteomes" id="UP000292082">
    <property type="component" value="Unassembled WGS sequence"/>
</dbReference>
<dbReference type="InterPro" id="IPR032675">
    <property type="entry name" value="LRR_dom_sf"/>
</dbReference>
<feature type="repeat" description="WD" evidence="3">
    <location>
        <begin position="452"/>
        <end position="493"/>
    </location>
</feature>
<dbReference type="Gene3D" id="3.80.10.10">
    <property type="entry name" value="Ribonuclease Inhibitor"/>
    <property type="match status" value="1"/>
</dbReference>
<reference evidence="4 5" key="1">
    <citation type="submission" date="2019-01" db="EMBL/GenBank/DDBJ databases">
        <title>Draft genome sequences of three monokaryotic isolates of the white-rot basidiomycete fungus Dichomitus squalens.</title>
        <authorList>
            <consortium name="DOE Joint Genome Institute"/>
            <person name="Lopez S.C."/>
            <person name="Andreopoulos B."/>
            <person name="Pangilinan J."/>
            <person name="Lipzen A."/>
            <person name="Riley R."/>
            <person name="Ahrendt S."/>
            <person name="Ng V."/>
            <person name="Barry K."/>
            <person name="Daum C."/>
            <person name="Grigoriev I.V."/>
            <person name="Hilden K.S."/>
            <person name="Makela M.R."/>
            <person name="de Vries R.P."/>
        </authorList>
    </citation>
    <scope>NUCLEOTIDE SEQUENCE [LARGE SCALE GENOMIC DNA]</scope>
    <source>
        <strain evidence="4 5">CBS 464.89</strain>
    </source>
</reference>
<dbReference type="InterPro" id="IPR036322">
    <property type="entry name" value="WD40_repeat_dom_sf"/>
</dbReference>
<feature type="repeat" description="WD" evidence="3">
    <location>
        <begin position="665"/>
        <end position="695"/>
    </location>
</feature>
<dbReference type="PRINTS" id="PR00319">
    <property type="entry name" value="GPROTEINB"/>
</dbReference>
<dbReference type="AlphaFoldDB" id="A0A4Q9Q373"/>
<keyword evidence="5" id="KW-1185">Reference proteome</keyword>
<dbReference type="Gene3D" id="2.130.10.10">
    <property type="entry name" value="YVTN repeat-like/Quinoprotein amine dehydrogenase"/>
    <property type="match status" value="3"/>
</dbReference>
<sequence>MLNWLANMKSPMLPWEVIERIVSHCDDSQTLRSFTLSCRQLYPRSFCFLVARIDLMSRDDVFAFCEHIQANPHLGPLVQELTIDLADFAPFPLLYILPNLSQITFISRGGHYAPFSHRMHQSIFACCQRFGTGIRTLRLTRMNSWTFQNLSRILLAFKNLRVLVIEDVHKFVEMGGNTGHTQAIVQRLSQQLRLQSLAVTDEWLGDTREVALLLESAQSSLERLSLGVPYSEKESYVAHLLISTQPTISTWTPLRFLTLKTRLNSKDIAGIIEILNGFHPPNLKHVTLDMKLDAIGKLIQWMGGAGRQSRQCHQTEQALLQFPHPEITFSIKNPIRSYRIGFWNHELGIRLPILRERGKLSVISQSDKTPGHDAWVQCLVYSPDNKRVATGSNDNTIILWDKEGQISRQWVAHAGNIRSLAFSPDSQYLASAGEDELAIWNPSRSAHEVAKLDGHIGSVNSCAWSPDGTVLASGGSSGEVRVWDARTFQLLHVLVDPHHSHNVWFVCFSPDGRWLASGGWHDNCCLWDVVVGKLHKVLRDVEPFRTPAFNPESTCLAVASHLRMVGIWSVQTGESLFEFELEQHTMGVSDVAFSLDGKLVLSASYDMTVKIWDASSGVLVSSLEGHTGRVNAARFSPCGSYVASASQDGTVRLWKMSDGSCASIFTEHKDFVQYVAFSPDGDTLSSGAADGTVLVRRWREFLA</sequence>
<evidence type="ECO:0000313" key="5">
    <source>
        <dbReference type="Proteomes" id="UP000292082"/>
    </source>
</evidence>
<evidence type="ECO:0000313" key="4">
    <source>
        <dbReference type="EMBL" id="TBU61692.1"/>
    </source>
</evidence>
<organism evidence="4 5">
    <name type="scientific">Dichomitus squalens</name>
    <dbReference type="NCBI Taxonomy" id="114155"/>
    <lineage>
        <taxon>Eukaryota</taxon>
        <taxon>Fungi</taxon>
        <taxon>Dikarya</taxon>
        <taxon>Basidiomycota</taxon>
        <taxon>Agaricomycotina</taxon>
        <taxon>Agaricomycetes</taxon>
        <taxon>Polyporales</taxon>
        <taxon>Polyporaceae</taxon>
        <taxon>Dichomitus</taxon>
    </lineage>
</organism>
<keyword evidence="1 3" id="KW-0853">WD repeat</keyword>